<name>A0AC61NFD1_9BACT</name>
<proteinExistence type="predicted"/>
<keyword evidence="2" id="KW-1185">Reference proteome</keyword>
<dbReference type="Proteomes" id="UP000826212">
    <property type="component" value="Chromosome"/>
</dbReference>
<evidence type="ECO:0000313" key="2">
    <source>
        <dbReference type="Proteomes" id="UP000826212"/>
    </source>
</evidence>
<accession>A0AC61NFD1</accession>
<evidence type="ECO:0000313" key="1">
    <source>
        <dbReference type="EMBL" id="QZE14256.1"/>
    </source>
</evidence>
<reference evidence="1" key="1">
    <citation type="submission" date="2021-08" db="EMBL/GenBank/DDBJ databases">
        <title>Novel anaerobic bacterium isolated from sea squirt in East Sea, Republic of Korea.</title>
        <authorList>
            <person name="Nguyen T.H."/>
            <person name="Li Z."/>
            <person name="Lee Y.-J."/>
            <person name="Ko J."/>
            <person name="Kim S.-G."/>
        </authorList>
    </citation>
    <scope>NUCLEOTIDE SEQUENCE</scope>
    <source>
        <strain evidence="1">KCTC 25031</strain>
    </source>
</reference>
<sequence>MNRIFTLLAISLIAHLYGFSQDGFISANRRKQGSIQQDYTPVIRSNQSRSKTTVDIDLSQCKYHSVPFQNNSNWVFLQLKDFHYIHLAGAPAVPTKQFVFEVDKDFEMQYNTGDYVDHNNLLVHPIKEDDVDTEGVESIPAYINKEIYSKNEFYPKEVVKVQNVQKSHGKTYVTIRINPIQYNPVLKRVRFYSHLSFSLKGTKTNTKKKSDDGAADITPNYLIVTNDKYLNAAKKLANWKALQGFNTKVISKEKWRTKEVKNAIHNKYNNDPNKLDYFLIIGDYEDVPGELYDKVYKGKTTTYASDLYYSCVDGKDDYTSDISHGRISCRSIKEAHTIVDKIIKYEKTPVDNDNFYNTALCCAQFQDSEGSEKPDGEACRRFCQTSEEIRNYLTQEQGYTVHRVYYTKPGNKPMRWNNGSYGDGSLIPQELRRDFNWSGDSEDIKREIEEGCFFVLHRDHGYSGGSGWAHPTFTTRNIPHLENGDLLPVVFSMNCHTGEFKLKECFAEKFLKHDKGGAVGVFAASNFSFSGYNDALACGMVDALWNNPGLTPRIGHSPNKANVAGHLDHVERMGDILNQGLLRMQENYYSGGSGDIYTHRLFHYFGDPTMKMWTQKPTAITATFDKTIPLTSRNLKIKDLEEGEATITLVQNGKIIAYKKKDKNQNSVNLVIENIYPQYRLYIGIFATNKIPVVQEITVSGNDHKPIADFSYTTSGQSIQDDNAPSKFFFENRSTYIPNSFEWSFSPDNVEYLEDTNAASEDPVVRFPGSGDYYVTLRATNENGSTTKAISIPIRVCGVKLCRIPHIQSNFYNFNNFTIGSFSFDSPDSWSEPAYISNVTKGVAYVEKGSRQAFSISSKSSRMKYNIYIDFNNDGLYTSEEKMFESKGKETKDCTGTVTIPNQNIVTNTPLRIRVSQYRDEVSIDPCKDRRMGQTQDYSIVISSGKVTSKITSIISTPEDVSVHCEIENGYNIKNKGVMYAINPSFESPITVNSESNNIQYVLTFTQLKEATTYYFKSFCVSNNKTSYSDVREVTTPYKTPKEDPTKLEALNLDYNSVKLNWENPSALPQKLWVIGSTRGASSIITPNPYSKKSDYDVCEIIDGNKKELVLTELAPNTKYTFRLYPCNNKGENTRFLTENNPEVEINTPCKSSFPLLLFYNGDPTLIESTKFNTIQNRTPREKSGGNFHLFEDYKTSLESGEKYHLEIMVNHPNNRKYYAKAWIDWNQNNQFEETEGYLLTQEKSKIYSTEIKVPEYVNKGESFLRIVYATAETQEHIVSDGINQNENGMVEEYPITFQKGAIHTSTTNGLERMGASIYPIPVETELTLTIEDTINQDAFYSLYNSNGECLTKQNITNQTTKIPINLPSGIYTITLNNNGIAGSQKIIIK</sequence>
<protein>
    <submittedName>
        <fullName evidence="1">T9SS type A sorting domain-containing protein</fullName>
    </submittedName>
</protein>
<organism evidence="1 2">
    <name type="scientific">Halosquirtibacter laminarini</name>
    <dbReference type="NCBI Taxonomy" id="3374600"/>
    <lineage>
        <taxon>Bacteria</taxon>
        <taxon>Pseudomonadati</taxon>
        <taxon>Bacteroidota</taxon>
        <taxon>Bacteroidia</taxon>
        <taxon>Marinilabiliales</taxon>
        <taxon>Prolixibacteraceae</taxon>
        <taxon>Halosquirtibacter</taxon>
    </lineage>
</organism>
<gene>
    <name evidence="1" type="ORF">K4L44_17365</name>
</gene>
<dbReference type="EMBL" id="CP081303">
    <property type="protein sequence ID" value="QZE14256.1"/>
    <property type="molecule type" value="Genomic_DNA"/>
</dbReference>